<dbReference type="OrthoDB" id="300641at2759"/>
<comment type="caution">
    <text evidence="3">The sequence shown here is derived from an EMBL/GenBank/DDBJ whole genome shotgun (WGS) entry which is preliminary data.</text>
</comment>
<dbReference type="VEuPathDB" id="GiardiaDB:GL50803_0011309"/>
<keyword evidence="1" id="KW-1133">Transmembrane helix</keyword>
<dbReference type="InterPro" id="IPR005127">
    <property type="entry name" value="Giardia_VSP"/>
</dbReference>
<dbReference type="VEuPathDB" id="GiardiaDB:GL50581_1902"/>
<dbReference type="InterPro" id="IPR052798">
    <property type="entry name" value="Giardia_VSA"/>
</dbReference>
<feature type="domain" description="EGF-like" evidence="2">
    <location>
        <begin position="160"/>
        <end position="191"/>
    </location>
</feature>
<dbReference type="SMART" id="SM00261">
    <property type="entry name" value="FU"/>
    <property type="match status" value="6"/>
</dbReference>
<reference evidence="3 4" key="2">
    <citation type="journal article" date="2013" name="Genome Biol. Evol.">
        <title>Genome sequencing of Giardia lamblia genotypes A2 and B isolates (DH and GS) and comparative analysis with the genomes of genotypes A1 and E (WB and Pig).</title>
        <authorList>
            <person name="Adam R.D."/>
            <person name="Dahlstrom E.W."/>
            <person name="Martens C.A."/>
            <person name="Bruno D.P."/>
            <person name="Barbian K.D."/>
            <person name="Ricklefs S.M."/>
            <person name="Hernandez M.M."/>
            <person name="Narla N.P."/>
            <person name="Patel R.B."/>
            <person name="Porcella S.F."/>
            <person name="Nash T.E."/>
        </authorList>
    </citation>
    <scope>NUCLEOTIDE SEQUENCE [LARGE SCALE GENOMIC DNA]</scope>
    <source>
        <strain evidence="3 4">GS</strain>
    </source>
</reference>
<protein>
    <submittedName>
        <fullName evidence="3">Variant-specific surface protein</fullName>
    </submittedName>
</protein>
<dbReference type="Proteomes" id="UP000018040">
    <property type="component" value="Unassembled WGS sequence"/>
</dbReference>
<sequence>CKPCSTIAGCSTCSSGTACTKCASGGSTPYLKGGACASKQDCTSGNTHYADETDDSVSGKTCKACGTAIAHCMTCSADGSKCTGCEQGWTPDSDSATCVSDPAPSACPIEGCKTCSTDKKACEECNTDKYLTPTSQCISNCATIPGYYGATEGSKKVCKRCEVENCEACNEQGKCKTCKDGFYADSAGACQKCDASCKTCYGSATDCLACDAGKIMSYTTSDTTGRCISQCTQASGAGNCETCGLTIEGAAYCSKCSQGNEYPQNGVCATKARAAPTCKDGTVENGICKVCADGFFKINGGCYSASRLPGSTVCTKAASTGGTCQTYSGEGYSIDGSGNLVECPANCGECSSSTACTTCMPGYALSGSACAKCHESCATCSGAAETCTACANGYYKVGSTTGPCTSCETDNGSVTGVSGCLSCVAPTGGSGPVLCYLVKDSTAGDSDPNLSSGAIAGISVAVIAVVGGLVGFLCWWFVCRGKA</sequence>
<dbReference type="SUPFAM" id="SSF57184">
    <property type="entry name" value="Growth factor receptor domain"/>
    <property type="match status" value="3"/>
</dbReference>
<feature type="domain" description="EGF-like" evidence="2">
    <location>
        <begin position="342"/>
        <end position="371"/>
    </location>
</feature>
<dbReference type="InterPro" id="IPR009030">
    <property type="entry name" value="Growth_fac_rcpt_cys_sf"/>
</dbReference>
<dbReference type="VEuPathDB" id="GiardiaDB:QR46_1206"/>
<dbReference type="Pfam" id="PF03302">
    <property type="entry name" value="VSP"/>
    <property type="match status" value="1"/>
</dbReference>
<gene>
    <name evidence="3" type="ORF">GSB_151299</name>
</gene>
<feature type="domain" description="EGF-like" evidence="2">
    <location>
        <begin position="64"/>
        <end position="99"/>
    </location>
</feature>
<feature type="domain" description="EGF-like" evidence="2">
    <location>
        <begin position="114"/>
        <end position="159"/>
    </location>
</feature>
<dbReference type="InterPro" id="IPR006212">
    <property type="entry name" value="Furin_repeat"/>
</dbReference>
<evidence type="ECO:0000259" key="2">
    <source>
        <dbReference type="SMART" id="SM00181"/>
    </source>
</evidence>
<dbReference type="SMART" id="SM00181">
    <property type="entry name" value="EGF"/>
    <property type="match status" value="5"/>
</dbReference>
<dbReference type="AlphaFoldDB" id="V6TNR6"/>
<evidence type="ECO:0000256" key="1">
    <source>
        <dbReference type="SAM" id="Phobius"/>
    </source>
</evidence>
<feature type="non-terminal residue" evidence="3">
    <location>
        <position position="1"/>
    </location>
</feature>
<evidence type="ECO:0000313" key="4">
    <source>
        <dbReference type="Proteomes" id="UP000018040"/>
    </source>
</evidence>
<feature type="domain" description="EGF-like" evidence="2">
    <location>
        <begin position="192"/>
        <end position="228"/>
    </location>
</feature>
<keyword evidence="1" id="KW-0472">Membrane</keyword>
<dbReference type="InterPro" id="IPR000742">
    <property type="entry name" value="EGF"/>
</dbReference>
<evidence type="ECO:0000313" key="3">
    <source>
        <dbReference type="EMBL" id="ESU40244.1"/>
    </source>
</evidence>
<feature type="transmembrane region" description="Helical" evidence="1">
    <location>
        <begin position="454"/>
        <end position="478"/>
    </location>
</feature>
<keyword evidence="1" id="KW-0812">Transmembrane</keyword>
<dbReference type="VEuPathDB" id="GiardiaDB:DHA2_151497"/>
<dbReference type="PANTHER" id="PTHR23275:SF100">
    <property type="entry name" value="EGF-LIKE DOMAIN-CONTAINING PROTEIN"/>
    <property type="match status" value="1"/>
</dbReference>
<name>V6TNR6_GIAIN</name>
<dbReference type="Gene3D" id="2.10.220.10">
    <property type="entry name" value="Hormone Receptor, Insulin-like Growth Factor Receptor 1, Chain A, domain 2"/>
    <property type="match status" value="2"/>
</dbReference>
<dbReference type="PANTHER" id="PTHR23275">
    <property type="entry name" value="CABRIOLET.-RELATED"/>
    <property type="match status" value="1"/>
</dbReference>
<accession>V6TNR6</accession>
<proteinExistence type="predicted"/>
<organism evidence="3 4">
    <name type="scientific">Giardia intestinalis</name>
    <name type="common">Giardia lamblia</name>
    <dbReference type="NCBI Taxonomy" id="5741"/>
    <lineage>
        <taxon>Eukaryota</taxon>
        <taxon>Metamonada</taxon>
        <taxon>Diplomonadida</taxon>
        <taxon>Hexamitidae</taxon>
        <taxon>Giardiinae</taxon>
        <taxon>Giardia</taxon>
    </lineage>
</organism>
<reference evidence="4" key="1">
    <citation type="submission" date="2012-02" db="EMBL/GenBank/DDBJ databases">
        <title>Genome sequencing of Giardia lamblia Genotypes A2 and B isolates (DH and GS) and comparative analysis with the genomes of Genotypes A1 and E (WB and Pig).</title>
        <authorList>
            <person name="Adam R."/>
            <person name="Dahlstrom E."/>
            <person name="Martens C."/>
            <person name="Bruno D."/>
            <person name="Barbian K."/>
            <person name="Porcella S.F."/>
            <person name="Nash T."/>
        </authorList>
    </citation>
    <scope>NUCLEOTIDE SEQUENCE</scope>
    <source>
        <strain evidence="4">GS</strain>
    </source>
</reference>
<dbReference type="EMBL" id="AHHH01000272">
    <property type="protein sequence ID" value="ESU40244.1"/>
    <property type="molecule type" value="Genomic_DNA"/>
</dbReference>